<keyword evidence="6" id="KW-0843">Virulence</keyword>
<evidence type="ECO:0000256" key="9">
    <source>
        <dbReference type="PROSITE-ProRule" id="PRU00169"/>
    </source>
</evidence>
<dbReference type="PROSITE" id="PS50110">
    <property type="entry name" value="RESPONSE_REGULATORY"/>
    <property type="match status" value="1"/>
</dbReference>
<feature type="domain" description="Response regulatory" evidence="11">
    <location>
        <begin position="520"/>
        <end position="641"/>
    </location>
</feature>
<feature type="domain" description="Histidine kinase" evidence="10">
    <location>
        <begin position="281"/>
        <end position="499"/>
    </location>
</feature>
<dbReference type="CDD" id="cd00082">
    <property type="entry name" value="HisKA"/>
    <property type="match status" value="1"/>
</dbReference>
<evidence type="ECO:0000256" key="8">
    <source>
        <dbReference type="ARBA" id="ARBA00070152"/>
    </source>
</evidence>
<dbReference type="InterPro" id="IPR003594">
    <property type="entry name" value="HATPase_dom"/>
</dbReference>
<dbReference type="PROSITE" id="PS50113">
    <property type="entry name" value="PAC"/>
    <property type="match status" value="1"/>
</dbReference>
<feature type="modified residue" description="4-aspartylphosphate" evidence="9">
    <location>
        <position position="574"/>
    </location>
</feature>
<dbReference type="SUPFAM" id="SSF55874">
    <property type="entry name" value="ATPase domain of HSP90 chaperone/DNA topoisomerase II/histidine kinase"/>
    <property type="match status" value="1"/>
</dbReference>
<dbReference type="SMART" id="SM00091">
    <property type="entry name" value="PAS"/>
    <property type="match status" value="2"/>
</dbReference>
<dbReference type="GO" id="GO:0006355">
    <property type="term" value="P:regulation of DNA-templated transcription"/>
    <property type="evidence" value="ECO:0007669"/>
    <property type="project" value="InterPro"/>
</dbReference>
<evidence type="ECO:0000259" key="11">
    <source>
        <dbReference type="PROSITE" id="PS50110"/>
    </source>
</evidence>
<organism evidence="14 15">
    <name type="scientific">Caldimonas caldifontis</name>
    <dbReference type="NCBI Taxonomy" id="1452508"/>
    <lineage>
        <taxon>Bacteria</taxon>
        <taxon>Pseudomonadati</taxon>
        <taxon>Pseudomonadota</taxon>
        <taxon>Betaproteobacteria</taxon>
        <taxon>Burkholderiales</taxon>
        <taxon>Sphaerotilaceae</taxon>
        <taxon>Caldimonas</taxon>
    </lineage>
</organism>
<dbReference type="NCBIfam" id="TIGR00229">
    <property type="entry name" value="sensory_box"/>
    <property type="match status" value="2"/>
</dbReference>
<dbReference type="SUPFAM" id="SSF47384">
    <property type="entry name" value="Homodimeric domain of signal transducing histidine kinase"/>
    <property type="match status" value="1"/>
</dbReference>
<evidence type="ECO:0000259" key="12">
    <source>
        <dbReference type="PROSITE" id="PS50112"/>
    </source>
</evidence>
<dbReference type="InterPro" id="IPR000700">
    <property type="entry name" value="PAS-assoc_C"/>
</dbReference>
<dbReference type="PROSITE" id="PS50109">
    <property type="entry name" value="HIS_KIN"/>
    <property type="match status" value="1"/>
</dbReference>
<accession>A0A2S5SSC7</accession>
<dbReference type="Gene3D" id="3.30.565.10">
    <property type="entry name" value="Histidine kinase-like ATPase, C-terminal domain"/>
    <property type="match status" value="1"/>
</dbReference>
<dbReference type="SUPFAM" id="SSF52172">
    <property type="entry name" value="CheY-like"/>
    <property type="match status" value="1"/>
</dbReference>
<evidence type="ECO:0000313" key="14">
    <source>
        <dbReference type="EMBL" id="PPE65594.1"/>
    </source>
</evidence>
<dbReference type="Proteomes" id="UP000238605">
    <property type="component" value="Unassembled WGS sequence"/>
</dbReference>
<dbReference type="FunFam" id="3.30.565.10:FF:000010">
    <property type="entry name" value="Sensor histidine kinase RcsC"/>
    <property type="match status" value="1"/>
</dbReference>
<evidence type="ECO:0000256" key="4">
    <source>
        <dbReference type="ARBA" id="ARBA00022729"/>
    </source>
</evidence>
<dbReference type="InterPro" id="IPR001610">
    <property type="entry name" value="PAC"/>
</dbReference>
<feature type="domain" description="PAC" evidence="13">
    <location>
        <begin position="211"/>
        <end position="263"/>
    </location>
</feature>
<dbReference type="SMART" id="SM00387">
    <property type="entry name" value="HATPase_c"/>
    <property type="match status" value="1"/>
</dbReference>
<evidence type="ECO:0000256" key="6">
    <source>
        <dbReference type="ARBA" id="ARBA00023026"/>
    </source>
</evidence>
<evidence type="ECO:0000256" key="5">
    <source>
        <dbReference type="ARBA" id="ARBA00023012"/>
    </source>
</evidence>
<dbReference type="EMBL" id="PSNX01000012">
    <property type="protein sequence ID" value="PPE65594.1"/>
    <property type="molecule type" value="Genomic_DNA"/>
</dbReference>
<dbReference type="InterPro" id="IPR001789">
    <property type="entry name" value="Sig_transdc_resp-reg_receiver"/>
</dbReference>
<dbReference type="SMART" id="SM00448">
    <property type="entry name" value="REC"/>
    <property type="match status" value="1"/>
</dbReference>
<dbReference type="PANTHER" id="PTHR45339:SF1">
    <property type="entry name" value="HYBRID SIGNAL TRANSDUCTION HISTIDINE KINASE J"/>
    <property type="match status" value="1"/>
</dbReference>
<evidence type="ECO:0000256" key="1">
    <source>
        <dbReference type="ARBA" id="ARBA00000085"/>
    </source>
</evidence>
<dbReference type="GO" id="GO:0000155">
    <property type="term" value="F:phosphorelay sensor kinase activity"/>
    <property type="evidence" value="ECO:0007669"/>
    <property type="project" value="InterPro"/>
</dbReference>
<evidence type="ECO:0000256" key="2">
    <source>
        <dbReference type="ARBA" id="ARBA00012438"/>
    </source>
</evidence>
<dbReference type="SUPFAM" id="SSF55785">
    <property type="entry name" value="PYP-like sensor domain (PAS domain)"/>
    <property type="match status" value="2"/>
</dbReference>
<sequence>MGPHDDASGLQAPDSGLTRSPALLRHVFETSPDCITLTELSTGRYVMVNAEFTRITGYEPQDVIGRTSVELGIWVDQQDRDLLVQAIARDQAVRDLMVSFRAKNGTVLRMLVSGSCFEWDGKTFLVLNVRDVSAIERTRQEQQAILQNASIGIAFTRDRVFLHANPRMEEIFGWPLGTMTGQPGSVVWCNDEDYQRIGREAGPVLARGEAFETESLMVRRDGGTIWCRVRGRAVDRVRPAEGGTIWIVEDITERKRFEQELSAARDAAEAASRAKSAFLANTSHELRTPLHGLLGMARLALRTDIDEQRRYDYLQRIHESAQVLRDVISDILDFSKIEAGQLDIEVAPFDLPALLAALERTHGEIAQSKGLNLRLQLAPDLPLTVRGDAVRVRQILGNYLSNAIKFTDRGEVTLAAARAGEGRVHLSVSDTGPGIAPQQQVRLFRPFSQGDVSTTRRYGGTGLGLSICRELAELMGGTVGVHSEPGQGSRFWVELPLPTAEDVPRTPSVDEQAPCLSGRRVLLVEDNPVNLLIGVAMLEQWGLDVAHCGDGRAAIAAVQSAAQEGQPYAVVLMDLQMPVMGGIDAARELRRQFSATELPIIALTAAALVSEREAAAAAGMNDFLTKPLDAVVLHRMLCRFLHADDSAQASTRTASD</sequence>
<dbReference type="AlphaFoldDB" id="A0A2S5SSC7"/>
<dbReference type="Pfam" id="PF00512">
    <property type="entry name" value="HisKA"/>
    <property type="match status" value="1"/>
</dbReference>
<evidence type="ECO:0000259" key="13">
    <source>
        <dbReference type="PROSITE" id="PS50113"/>
    </source>
</evidence>
<evidence type="ECO:0000256" key="7">
    <source>
        <dbReference type="ARBA" id="ARBA00058004"/>
    </source>
</evidence>
<dbReference type="Pfam" id="PF08448">
    <property type="entry name" value="PAS_4"/>
    <property type="match status" value="1"/>
</dbReference>
<dbReference type="Gene3D" id="1.10.287.130">
    <property type="match status" value="1"/>
</dbReference>
<dbReference type="InterPro" id="IPR005467">
    <property type="entry name" value="His_kinase_dom"/>
</dbReference>
<dbReference type="Pfam" id="PF00989">
    <property type="entry name" value="PAS"/>
    <property type="match status" value="1"/>
</dbReference>
<dbReference type="InterPro" id="IPR011006">
    <property type="entry name" value="CheY-like_superfamily"/>
</dbReference>
<keyword evidence="3 9" id="KW-0597">Phosphoprotein</keyword>
<feature type="domain" description="PAS" evidence="12">
    <location>
        <begin position="20"/>
        <end position="96"/>
    </location>
</feature>
<dbReference type="CDD" id="cd00130">
    <property type="entry name" value="PAS"/>
    <property type="match status" value="2"/>
</dbReference>
<dbReference type="InterPro" id="IPR036097">
    <property type="entry name" value="HisK_dim/P_sf"/>
</dbReference>
<name>A0A2S5SSC7_9BURK</name>
<dbReference type="InterPro" id="IPR000014">
    <property type="entry name" value="PAS"/>
</dbReference>
<dbReference type="InterPro" id="IPR003661">
    <property type="entry name" value="HisK_dim/P_dom"/>
</dbReference>
<dbReference type="CDD" id="cd16922">
    <property type="entry name" value="HATPase_EvgS-ArcB-TorS-like"/>
    <property type="match status" value="1"/>
</dbReference>
<dbReference type="InterPro" id="IPR013767">
    <property type="entry name" value="PAS_fold"/>
</dbReference>
<protein>
    <recommendedName>
        <fullName evidence="8">Virulence sensor protein BvgS</fullName>
        <ecNumber evidence="2">2.7.13.3</ecNumber>
    </recommendedName>
</protein>
<evidence type="ECO:0000256" key="3">
    <source>
        <dbReference type="ARBA" id="ARBA00022553"/>
    </source>
</evidence>
<dbReference type="SMART" id="SM00086">
    <property type="entry name" value="PAC"/>
    <property type="match status" value="2"/>
</dbReference>
<dbReference type="InterPro" id="IPR036890">
    <property type="entry name" value="HATPase_C_sf"/>
</dbReference>
<dbReference type="InterPro" id="IPR035965">
    <property type="entry name" value="PAS-like_dom_sf"/>
</dbReference>
<dbReference type="Pfam" id="PF02518">
    <property type="entry name" value="HATPase_c"/>
    <property type="match status" value="1"/>
</dbReference>
<comment type="function">
    <text evidence="7">Member of the two-component regulatory system BvgS/BvgA. Phosphorylates BvgA via a four-step phosphorelay in response to environmental signals.</text>
</comment>
<dbReference type="EC" id="2.7.13.3" evidence="2"/>
<comment type="caution">
    <text evidence="14">The sequence shown here is derived from an EMBL/GenBank/DDBJ whole genome shotgun (WGS) entry which is preliminary data.</text>
</comment>
<keyword evidence="15" id="KW-1185">Reference proteome</keyword>
<dbReference type="Gene3D" id="3.40.50.2300">
    <property type="match status" value="1"/>
</dbReference>
<dbReference type="InterPro" id="IPR004358">
    <property type="entry name" value="Sig_transdc_His_kin-like_C"/>
</dbReference>
<dbReference type="PANTHER" id="PTHR45339">
    <property type="entry name" value="HYBRID SIGNAL TRANSDUCTION HISTIDINE KINASE J"/>
    <property type="match status" value="1"/>
</dbReference>
<keyword evidence="4" id="KW-0732">Signal</keyword>
<evidence type="ECO:0000313" key="15">
    <source>
        <dbReference type="Proteomes" id="UP000238605"/>
    </source>
</evidence>
<dbReference type="Gene3D" id="3.30.450.20">
    <property type="entry name" value="PAS domain"/>
    <property type="match status" value="2"/>
</dbReference>
<comment type="catalytic activity">
    <reaction evidence="1">
        <text>ATP + protein L-histidine = ADP + protein N-phospho-L-histidine.</text>
        <dbReference type="EC" id="2.7.13.3"/>
    </reaction>
</comment>
<dbReference type="PRINTS" id="PR00344">
    <property type="entry name" value="BCTRLSENSOR"/>
</dbReference>
<dbReference type="SMART" id="SM00388">
    <property type="entry name" value="HisKA"/>
    <property type="match status" value="1"/>
</dbReference>
<keyword evidence="5" id="KW-0902">Two-component regulatory system</keyword>
<gene>
    <name evidence="14" type="ORF">C1704_13245</name>
</gene>
<dbReference type="PROSITE" id="PS50112">
    <property type="entry name" value="PAS"/>
    <property type="match status" value="1"/>
</dbReference>
<reference evidence="14 15" key="1">
    <citation type="submission" date="2018-02" db="EMBL/GenBank/DDBJ databases">
        <title>Reclassifiation of [Polyangium] brachysporum DSM 7029 as Guopingzhaonella breviflexa gen. nov., sp. nov., a member of the family Comamonadaceae.</title>
        <authorList>
            <person name="Tang B."/>
        </authorList>
    </citation>
    <scope>NUCLEOTIDE SEQUENCE [LARGE SCALE GENOMIC DNA]</scope>
    <source>
        <strain evidence="14 15">BCRC 80649</strain>
    </source>
</reference>
<proteinExistence type="predicted"/>
<evidence type="ECO:0000259" key="10">
    <source>
        <dbReference type="PROSITE" id="PS50109"/>
    </source>
</evidence>
<dbReference type="InterPro" id="IPR013656">
    <property type="entry name" value="PAS_4"/>
</dbReference>
<dbReference type="CDD" id="cd17546">
    <property type="entry name" value="REC_hyHK_CKI1_RcsC-like"/>
    <property type="match status" value="1"/>
</dbReference>
<dbReference type="RefSeq" id="WP_104303216.1">
    <property type="nucleotide sequence ID" value="NZ_PSNX01000012.1"/>
</dbReference>
<dbReference type="Pfam" id="PF00072">
    <property type="entry name" value="Response_reg"/>
    <property type="match status" value="1"/>
</dbReference>
<dbReference type="OrthoDB" id="5290456at2"/>